<dbReference type="KEGG" id="nno:NONO_c50420"/>
<feature type="active site" description="Charge relay system" evidence="3">
    <location>
        <position position="317"/>
    </location>
</feature>
<dbReference type="PROSITE" id="PS00941">
    <property type="entry name" value="CARBOXYLESTERASE_B_2"/>
    <property type="match status" value="1"/>
</dbReference>
<dbReference type="InterPro" id="IPR019819">
    <property type="entry name" value="Carboxylesterase_B_CS"/>
</dbReference>
<keyword evidence="7" id="KW-1185">Reference proteome</keyword>
<evidence type="ECO:0000313" key="7">
    <source>
        <dbReference type="Proteomes" id="UP000019150"/>
    </source>
</evidence>
<keyword evidence="2 4" id="KW-0378">Hydrolase</keyword>
<evidence type="ECO:0000256" key="3">
    <source>
        <dbReference type="PIRSR" id="PIRSR600997-1"/>
    </source>
</evidence>
<dbReference type="PANTHER" id="PTHR11559">
    <property type="entry name" value="CARBOXYLESTERASE"/>
    <property type="match status" value="1"/>
</dbReference>
<evidence type="ECO:0000256" key="2">
    <source>
        <dbReference type="ARBA" id="ARBA00022801"/>
    </source>
</evidence>
<dbReference type="InterPro" id="IPR000997">
    <property type="entry name" value="Cholinesterase"/>
</dbReference>
<evidence type="ECO:0000259" key="5">
    <source>
        <dbReference type="Pfam" id="PF00135"/>
    </source>
</evidence>
<feature type="domain" description="Carboxylesterase type B" evidence="5">
    <location>
        <begin position="4"/>
        <end position="483"/>
    </location>
</feature>
<dbReference type="STRING" id="1415166.NONO_c50420"/>
<dbReference type="eggNOG" id="COG2272">
    <property type="taxonomic scope" value="Bacteria"/>
</dbReference>
<sequence>MSIRVETTYGVLEGTEADGVAVFKGIPFAAAPVGERRWAPPEPPEPWEGVLPADEFGPSCPQLSMSGGPFALFSVDGPQDEDCLYLNVWTPHTDDERRPVLFWIHGGGFNSGSASNPLYDGRHLARRGDVVVVTTSYRVGPFGFLNLDRVTGGAIPSTGNEGLLDQVAALKWVRDNIAAFGGDPGNVTVFGESAGGWSAAALMAMPSAKGLFHKAIAQSGVAHPGLEIEYANELAQEFIDHVDVSSRDAEGLRSLSADDLIAAAPNALRNATADPGSGDRFLRHVVDGQVLPRQIVEEVADGSSRDVPVIIGTTRDEITNLFVIDGYAGPESPLVKTRRFLPPGVDPVELLPVYREARRARSARDTEADLAGAIATDSVRVPSTRFLDAHRRHQPATYSYMFTWTRPTGDGGHGASHGSEIGYVFGTYDLDDEHAAAWGAGPAARALSEAMMDAWGAFARTGDPSTAALGSWPAYGDARRTMMLGERIHVLDAPLEEERRAWDRYSNADLARPGFGSLVEEEDAHVGDH</sequence>
<name>W5TRF4_9NOCA</name>
<dbReference type="InterPro" id="IPR029058">
    <property type="entry name" value="AB_hydrolase_fold"/>
</dbReference>
<evidence type="ECO:0000313" key="6">
    <source>
        <dbReference type="EMBL" id="AHH19826.1"/>
    </source>
</evidence>
<dbReference type="PROSITE" id="PS00122">
    <property type="entry name" value="CARBOXYLESTERASE_B_1"/>
    <property type="match status" value="1"/>
</dbReference>
<dbReference type="Pfam" id="PF00135">
    <property type="entry name" value="COesterase"/>
    <property type="match status" value="1"/>
</dbReference>
<dbReference type="InterPro" id="IPR019826">
    <property type="entry name" value="Carboxylesterase_B_AS"/>
</dbReference>
<dbReference type="ESTHER" id="9noca-w5trf4">
    <property type="family name" value="Carb_B_Bacteria"/>
</dbReference>
<dbReference type="Proteomes" id="UP000019150">
    <property type="component" value="Chromosome"/>
</dbReference>
<organism evidence="6 7">
    <name type="scientific">Nocardia nova SH22a</name>
    <dbReference type="NCBI Taxonomy" id="1415166"/>
    <lineage>
        <taxon>Bacteria</taxon>
        <taxon>Bacillati</taxon>
        <taxon>Actinomycetota</taxon>
        <taxon>Actinomycetes</taxon>
        <taxon>Mycobacteriales</taxon>
        <taxon>Nocardiaceae</taxon>
        <taxon>Nocardia</taxon>
    </lineage>
</organism>
<protein>
    <recommendedName>
        <fullName evidence="4">Carboxylic ester hydrolase</fullName>
        <ecNumber evidence="4">3.1.1.-</ecNumber>
    </recommendedName>
</protein>
<comment type="similarity">
    <text evidence="1 4">Belongs to the type-B carboxylesterase/lipase family.</text>
</comment>
<accession>W5TRF4</accession>
<feature type="active site" description="Charge relay system" evidence="3">
    <location>
        <position position="417"/>
    </location>
</feature>
<dbReference type="GO" id="GO:0004104">
    <property type="term" value="F:cholinesterase activity"/>
    <property type="evidence" value="ECO:0007669"/>
    <property type="project" value="InterPro"/>
</dbReference>
<dbReference type="InterPro" id="IPR050309">
    <property type="entry name" value="Type-B_Carboxylest/Lipase"/>
</dbReference>
<proteinExistence type="inferred from homology"/>
<dbReference type="OrthoDB" id="3199405at2"/>
<dbReference type="RefSeq" id="WP_025351214.1">
    <property type="nucleotide sequence ID" value="NZ_CP006850.1"/>
</dbReference>
<dbReference type="PRINTS" id="PR00878">
    <property type="entry name" value="CHOLNESTRASE"/>
</dbReference>
<dbReference type="PATRIC" id="fig|1415166.3.peg.5200"/>
<dbReference type="EMBL" id="CP006850">
    <property type="protein sequence ID" value="AHH19826.1"/>
    <property type="molecule type" value="Genomic_DNA"/>
</dbReference>
<dbReference type="AlphaFoldDB" id="W5TRF4"/>
<reference evidence="6 7" key="1">
    <citation type="journal article" date="2014" name="Appl. Environ. Microbiol.">
        <title>Insights into the Microbial Degradation of Rubber and Gutta-Percha by Analysis of the Complete Genome of Nocardia nova SH22a.</title>
        <authorList>
            <person name="Luo Q."/>
            <person name="Hiessl S."/>
            <person name="Poehlein A."/>
            <person name="Daniel R."/>
            <person name="Steinbuchel A."/>
        </authorList>
    </citation>
    <scope>NUCLEOTIDE SEQUENCE [LARGE SCALE GENOMIC DNA]</scope>
    <source>
        <strain evidence="6">SH22a</strain>
    </source>
</reference>
<feature type="active site" description="Acyl-ester intermediate" evidence="3">
    <location>
        <position position="193"/>
    </location>
</feature>
<evidence type="ECO:0000256" key="1">
    <source>
        <dbReference type="ARBA" id="ARBA00005964"/>
    </source>
</evidence>
<evidence type="ECO:0000256" key="4">
    <source>
        <dbReference type="RuleBase" id="RU361235"/>
    </source>
</evidence>
<dbReference type="InterPro" id="IPR002018">
    <property type="entry name" value="CarbesteraseB"/>
</dbReference>
<dbReference type="EC" id="3.1.1.-" evidence="4"/>
<dbReference type="SUPFAM" id="SSF53474">
    <property type="entry name" value="alpha/beta-Hydrolases"/>
    <property type="match status" value="1"/>
</dbReference>
<dbReference type="HOGENOM" id="CLU_006586_16_4_11"/>
<dbReference type="Gene3D" id="3.40.50.1820">
    <property type="entry name" value="alpha/beta hydrolase"/>
    <property type="match status" value="1"/>
</dbReference>
<gene>
    <name evidence="6" type="ORF">NONO_c50420</name>
</gene>